<evidence type="ECO:0000256" key="2">
    <source>
        <dbReference type="PROSITE-ProRule" id="PRU00504"/>
    </source>
</evidence>
<dbReference type="PROSITE" id="PS51125">
    <property type="entry name" value="NHL"/>
    <property type="match status" value="2"/>
</dbReference>
<proteinExistence type="predicted"/>
<sequence>MFFFLLFLFIATGIHAEVAIVSLAGKGEFGFSDGEGNNARFNIPIRLACDKEGNIIVADIFNNCIRKVTPNGSVSTIAGTKEGGYIDGDLGKAKFGAPHGVGVDSKGNIFVADLGSSTIRKISTDKTVTTFAGSGKPGFKDGKGKEAEFSFPHAIAIDSEDNLFIADISNNRIRKITPDGTVSTYAGSGEKGFRDGNASSAQFNMPIDVAVDKNGNLYVADIGNQRIRKIQASPSNFWDALLRFFGIKKINVYTLAGNGRTGYKNGKGNEAKFNGPHGIAVDNNGNLIVAELYNHVIRSISQDGKVSTLCGNGEKGDIDGDGIKAQFNQPGGVTIDKDGNIIIADLYNHKVKKIILK</sequence>
<keyword evidence="1" id="KW-0677">Repeat</keyword>
<dbReference type="AlphaFoldDB" id="A0A1F7SCD2"/>
<comment type="caution">
    <text evidence="3">The sequence shown here is derived from an EMBL/GenBank/DDBJ whole genome shotgun (WGS) entry which is preliminary data.</text>
</comment>
<dbReference type="EMBL" id="MGDI01000042">
    <property type="protein sequence ID" value="OGL51429.1"/>
    <property type="molecule type" value="Genomic_DNA"/>
</dbReference>
<organism evidence="3 4">
    <name type="scientific">Candidatus Schekmanbacteria bacterium RIFCSPLOWO2_12_FULL_38_15</name>
    <dbReference type="NCBI Taxonomy" id="1817883"/>
    <lineage>
        <taxon>Bacteria</taxon>
        <taxon>Candidatus Schekmaniibacteriota</taxon>
    </lineage>
</organism>
<name>A0A1F7SCD2_9BACT</name>
<evidence type="ECO:0008006" key="5">
    <source>
        <dbReference type="Google" id="ProtNLM"/>
    </source>
</evidence>
<feature type="repeat" description="NHL" evidence="2">
    <location>
        <begin position="267"/>
        <end position="303"/>
    </location>
</feature>
<evidence type="ECO:0000313" key="3">
    <source>
        <dbReference type="EMBL" id="OGL51429.1"/>
    </source>
</evidence>
<dbReference type="SUPFAM" id="SSF101898">
    <property type="entry name" value="NHL repeat"/>
    <property type="match status" value="1"/>
</dbReference>
<dbReference type="Proteomes" id="UP000178082">
    <property type="component" value="Unassembled WGS sequence"/>
</dbReference>
<feature type="repeat" description="NHL" evidence="2">
    <location>
        <begin position="202"/>
        <end position="233"/>
    </location>
</feature>
<evidence type="ECO:0000256" key="1">
    <source>
        <dbReference type="ARBA" id="ARBA00022737"/>
    </source>
</evidence>
<reference evidence="3 4" key="1">
    <citation type="journal article" date="2016" name="Nat. Commun.">
        <title>Thousands of microbial genomes shed light on interconnected biogeochemical processes in an aquifer system.</title>
        <authorList>
            <person name="Anantharaman K."/>
            <person name="Brown C.T."/>
            <person name="Hug L.A."/>
            <person name="Sharon I."/>
            <person name="Castelle C.J."/>
            <person name="Probst A.J."/>
            <person name="Thomas B.C."/>
            <person name="Singh A."/>
            <person name="Wilkins M.J."/>
            <person name="Karaoz U."/>
            <person name="Brodie E.L."/>
            <person name="Williams K.H."/>
            <person name="Hubbard S.S."/>
            <person name="Banfield J.F."/>
        </authorList>
    </citation>
    <scope>NUCLEOTIDE SEQUENCE [LARGE SCALE GENOMIC DNA]</scope>
</reference>
<dbReference type="STRING" id="1817883.A3G31_06130"/>
<gene>
    <name evidence="3" type="ORF">A3G31_06130</name>
</gene>
<dbReference type="Gene3D" id="2.120.10.30">
    <property type="entry name" value="TolB, C-terminal domain"/>
    <property type="match status" value="3"/>
</dbReference>
<dbReference type="InterPro" id="IPR001258">
    <property type="entry name" value="NHL_repeat"/>
</dbReference>
<dbReference type="PANTHER" id="PTHR13833:SF71">
    <property type="entry name" value="NHL DOMAIN-CONTAINING PROTEIN"/>
    <property type="match status" value="1"/>
</dbReference>
<dbReference type="CDD" id="cd14953">
    <property type="entry name" value="NHL_like_1"/>
    <property type="match status" value="1"/>
</dbReference>
<protein>
    <recommendedName>
        <fullName evidence="5">SMP-30/Gluconolactonase/LRE-like region domain-containing protein</fullName>
    </recommendedName>
</protein>
<dbReference type="InterPro" id="IPR011042">
    <property type="entry name" value="6-blade_b-propeller_TolB-like"/>
</dbReference>
<dbReference type="Pfam" id="PF01436">
    <property type="entry name" value="NHL"/>
    <property type="match status" value="4"/>
</dbReference>
<accession>A0A1F7SCD2</accession>
<dbReference type="PANTHER" id="PTHR13833">
    <property type="match status" value="1"/>
</dbReference>
<evidence type="ECO:0000313" key="4">
    <source>
        <dbReference type="Proteomes" id="UP000178082"/>
    </source>
</evidence>